<evidence type="ECO:0000313" key="2">
    <source>
        <dbReference type="EMBL" id="PTD17401.1"/>
    </source>
</evidence>
<organism evidence="2 3">
    <name type="scientific">Edaphosphingomonas fennica</name>
    <dbReference type="NCBI Taxonomy" id="114404"/>
    <lineage>
        <taxon>Bacteria</taxon>
        <taxon>Pseudomonadati</taxon>
        <taxon>Pseudomonadota</taxon>
        <taxon>Alphaproteobacteria</taxon>
        <taxon>Sphingomonadales</taxon>
        <taxon>Rhizorhabdaceae</taxon>
        <taxon>Edaphosphingomonas</taxon>
    </lineage>
</organism>
<accession>A0A2T4HNL5</accession>
<name>A0A2T4HNL5_9SPHN</name>
<evidence type="ECO:0000259" key="1">
    <source>
        <dbReference type="Pfam" id="PF13577"/>
    </source>
</evidence>
<comment type="caution">
    <text evidence="2">The sequence shown here is derived from an EMBL/GenBank/DDBJ whole genome shotgun (WGS) entry which is preliminary data.</text>
</comment>
<dbReference type="RefSeq" id="WP_107395729.1">
    <property type="nucleotide sequence ID" value="NZ_PHHF01000075.1"/>
</dbReference>
<dbReference type="Gene3D" id="3.10.450.50">
    <property type="match status" value="1"/>
</dbReference>
<dbReference type="EMBL" id="PHHF01000075">
    <property type="protein sequence ID" value="PTD17401.1"/>
    <property type="molecule type" value="Genomic_DNA"/>
</dbReference>
<evidence type="ECO:0000313" key="3">
    <source>
        <dbReference type="Proteomes" id="UP000241206"/>
    </source>
</evidence>
<keyword evidence="3" id="KW-1185">Reference proteome</keyword>
<dbReference type="SUPFAM" id="SSF54427">
    <property type="entry name" value="NTF2-like"/>
    <property type="match status" value="1"/>
</dbReference>
<feature type="domain" description="SnoaL-like" evidence="1">
    <location>
        <begin position="7"/>
        <end position="129"/>
    </location>
</feature>
<dbReference type="InterPro" id="IPR037401">
    <property type="entry name" value="SnoaL-like"/>
</dbReference>
<gene>
    <name evidence="2" type="ORF">CV103_17855</name>
</gene>
<dbReference type="InterPro" id="IPR032710">
    <property type="entry name" value="NTF2-like_dom_sf"/>
</dbReference>
<sequence length="148" mass="16158">MTDTQEQDRAAIRALVENYTNFGDAGDEAGFAGLFTEDAVIVTPFNRMEGLASIRTIPAMLGQMFARTLHQVTSQAVTIVGDSASGETKSYANHITVNADGTATNDMWAIRYQDAFRREDGRWKIAARTLLIDWTELKAVKPGNGITG</sequence>
<dbReference type="CDD" id="cd00531">
    <property type="entry name" value="NTF2_like"/>
    <property type="match status" value="1"/>
</dbReference>
<protein>
    <submittedName>
        <fullName evidence="2">Nuclear transport factor 2 family protein</fullName>
    </submittedName>
</protein>
<dbReference type="AlphaFoldDB" id="A0A2T4HNL5"/>
<reference evidence="2 3" key="1">
    <citation type="submission" date="2017-11" db="EMBL/GenBank/DDBJ databases">
        <title>Sphingomonas oleivorans sp. nov., isolated from oil-contaminated soil.</title>
        <authorList>
            <person name="Wang L."/>
            <person name="Chen L."/>
        </authorList>
    </citation>
    <scope>NUCLEOTIDE SEQUENCE [LARGE SCALE GENOMIC DNA]</scope>
    <source>
        <strain evidence="2 3">K101</strain>
    </source>
</reference>
<proteinExistence type="predicted"/>
<dbReference type="Pfam" id="PF13577">
    <property type="entry name" value="SnoaL_4"/>
    <property type="match status" value="1"/>
</dbReference>
<dbReference type="Proteomes" id="UP000241206">
    <property type="component" value="Unassembled WGS sequence"/>
</dbReference>
<dbReference type="InterPro" id="IPR011944">
    <property type="entry name" value="Steroid_delta5-4_isomerase"/>
</dbReference>
<dbReference type="NCBIfam" id="TIGR02246">
    <property type="entry name" value="SgcJ/EcaC family oxidoreductase"/>
    <property type="match status" value="1"/>
</dbReference>